<evidence type="ECO:0000256" key="1">
    <source>
        <dbReference type="SAM" id="MobiDB-lite"/>
    </source>
</evidence>
<feature type="region of interest" description="Disordered" evidence="1">
    <location>
        <begin position="1"/>
        <end position="45"/>
    </location>
</feature>
<reference evidence="2 3" key="1">
    <citation type="submission" date="2019-01" db="EMBL/GenBank/DDBJ databases">
        <title>Nuclear Genome Assembly of the Microalgal Biofuel strain Nannochloropsis salina CCMP1776.</title>
        <authorList>
            <person name="Hovde B."/>
        </authorList>
    </citation>
    <scope>NUCLEOTIDE SEQUENCE [LARGE SCALE GENOMIC DNA]</scope>
    <source>
        <strain evidence="2 3">CCMP1776</strain>
    </source>
</reference>
<sequence length="103" mass="11132">MSYASSKSRKTPAGPNESSSNEKPVKGKAGAASSPSTWEDEDATVPDITAELSKLSLDKTAATGSTWETFQMLYAISLLQTYLPMAFTCRDSLIHPQSQSDKR</sequence>
<dbReference type="AlphaFoldDB" id="A0A4D9D508"/>
<dbReference type="Proteomes" id="UP000355283">
    <property type="component" value="Unassembled WGS sequence"/>
</dbReference>
<dbReference type="EMBL" id="SDOX01000021">
    <property type="protein sequence ID" value="TFJ83649.1"/>
    <property type="molecule type" value="Genomic_DNA"/>
</dbReference>
<organism evidence="2 3">
    <name type="scientific">Nannochloropsis salina CCMP1776</name>
    <dbReference type="NCBI Taxonomy" id="1027361"/>
    <lineage>
        <taxon>Eukaryota</taxon>
        <taxon>Sar</taxon>
        <taxon>Stramenopiles</taxon>
        <taxon>Ochrophyta</taxon>
        <taxon>Eustigmatophyceae</taxon>
        <taxon>Eustigmatales</taxon>
        <taxon>Monodopsidaceae</taxon>
        <taxon>Microchloropsis</taxon>
        <taxon>Microchloropsis salina</taxon>
    </lineage>
</organism>
<evidence type="ECO:0000313" key="2">
    <source>
        <dbReference type="EMBL" id="TFJ83649.1"/>
    </source>
</evidence>
<protein>
    <submittedName>
        <fullName evidence="2">Uncharacterized protein</fullName>
    </submittedName>
</protein>
<evidence type="ECO:0000313" key="3">
    <source>
        <dbReference type="Proteomes" id="UP000355283"/>
    </source>
</evidence>
<keyword evidence="3" id="KW-1185">Reference proteome</keyword>
<comment type="caution">
    <text evidence="2">The sequence shown here is derived from an EMBL/GenBank/DDBJ whole genome shotgun (WGS) entry which is preliminary data.</text>
</comment>
<name>A0A4D9D508_9STRA</name>
<accession>A0A4D9D508</accession>
<dbReference type="OrthoDB" id="5418203at2759"/>
<proteinExistence type="predicted"/>
<gene>
    <name evidence="2" type="ORF">NSK_004753</name>
</gene>